<keyword evidence="3" id="KW-1185">Reference proteome</keyword>
<gene>
    <name evidence="2" type="ORF">ANN_25691</name>
</gene>
<dbReference type="Proteomes" id="UP001148838">
    <property type="component" value="Unassembled WGS sequence"/>
</dbReference>
<dbReference type="PANTHER" id="PTHR44826">
    <property type="entry name" value="SPORE COAT PROTEIN SP85"/>
    <property type="match status" value="1"/>
</dbReference>
<dbReference type="InterPro" id="IPR051860">
    <property type="entry name" value="Plasmodium_CSP_Invasion"/>
</dbReference>
<evidence type="ECO:0000256" key="1">
    <source>
        <dbReference type="ARBA" id="ARBA00022737"/>
    </source>
</evidence>
<proteinExistence type="predicted"/>
<feature type="non-terminal residue" evidence="2">
    <location>
        <position position="1"/>
    </location>
</feature>
<name>A0ABQ8S3V7_PERAM</name>
<keyword evidence="1" id="KW-0677">Repeat</keyword>
<comment type="caution">
    <text evidence="2">The sequence shown here is derived from an EMBL/GenBank/DDBJ whole genome shotgun (WGS) entry which is preliminary data.</text>
</comment>
<sequence>LHQLRERIVEAVNINIHPSSNHPSIHPSIFESSIHPSTYQSPNLPSIFQPSSNHPSIHLRINHPFIYYPIKQPSIHVPTTHPSIFQSSIHPSISEPFINLPISQAFINPSIYQPSIYPSIYLQTNHLPVYQPINQLTIHPSIHLPTNQPTIHPSSINLRTNQPTIHASSNQSTNHHSSIYEPINQLSIHLRTNQPTINPSSNQSTNHHPSIYQPINQLFIHLPANQPTIILSSTNQSTNYPSIFQPINHTSIHPSTSDDKQTSPTSLNFATHFLQSISQRPVTGFSFSSPSDWDRCREQSAAPATVTGNYDDVVCVNVTEYGFHSSAALQGWQWMYLSRKDTGESDWVGTRTLKWQCVCKVGSAEFIGKREDGNDTIKELKWKTLENRRRKTRITSLNSAHLDQKAWLDITARLEKPTYYGRNDHDFKVKCRKQKTDEGPRQIQIERSLTPVSKRVGVVGRKREKSTASHNVLVSRIFAAAALWHINNQSRPSFRRIDRLPSNPRGGRLAASFPNSKNAIEGHQDCGSQVLWRGPPVARMEMFSVHSLAWRAVVQPVSDAATRGPPRARVRYLGVLAFSPRAQVSADHGLLSTLRSLHMSQSEKTITCMQHCHKYSLEVRTKT</sequence>
<dbReference type="PANTHER" id="PTHR44826:SF3">
    <property type="entry name" value="SPORE COAT PROTEIN SP85"/>
    <property type="match status" value="1"/>
</dbReference>
<protein>
    <submittedName>
        <fullName evidence="2">Uncharacterized protein</fullName>
    </submittedName>
</protein>
<accession>A0ABQ8S3V7</accession>
<organism evidence="2 3">
    <name type="scientific">Periplaneta americana</name>
    <name type="common">American cockroach</name>
    <name type="synonym">Blatta americana</name>
    <dbReference type="NCBI Taxonomy" id="6978"/>
    <lineage>
        <taxon>Eukaryota</taxon>
        <taxon>Metazoa</taxon>
        <taxon>Ecdysozoa</taxon>
        <taxon>Arthropoda</taxon>
        <taxon>Hexapoda</taxon>
        <taxon>Insecta</taxon>
        <taxon>Pterygota</taxon>
        <taxon>Neoptera</taxon>
        <taxon>Polyneoptera</taxon>
        <taxon>Dictyoptera</taxon>
        <taxon>Blattodea</taxon>
        <taxon>Blattoidea</taxon>
        <taxon>Blattidae</taxon>
        <taxon>Blattinae</taxon>
        <taxon>Periplaneta</taxon>
    </lineage>
</organism>
<dbReference type="EMBL" id="JAJSOF020000036">
    <property type="protein sequence ID" value="KAJ4428698.1"/>
    <property type="molecule type" value="Genomic_DNA"/>
</dbReference>
<evidence type="ECO:0000313" key="3">
    <source>
        <dbReference type="Proteomes" id="UP001148838"/>
    </source>
</evidence>
<reference evidence="2 3" key="1">
    <citation type="journal article" date="2022" name="Allergy">
        <title>Genome assembly and annotation of Periplaneta americana reveal a comprehensive cockroach allergen profile.</title>
        <authorList>
            <person name="Wang L."/>
            <person name="Xiong Q."/>
            <person name="Saelim N."/>
            <person name="Wang L."/>
            <person name="Nong W."/>
            <person name="Wan A.T."/>
            <person name="Shi M."/>
            <person name="Liu X."/>
            <person name="Cao Q."/>
            <person name="Hui J.H.L."/>
            <person name="Sookrung N."/>
            <person name="Leung T.F."/>
            <person name="Tungtrongchitr A."/>
            <person name="Tsui S.K.W."/>
        </authorList>
    </citation>
    <scope>NUCLEOTIDE SEQUENCE [LARGE SCALE GENOMIC DNA]</scope>
    <source>
        <strain evidence="2">PWHHKU_190912</strain>
    </source>
</reference>
<evidence type="ECO:0000313" key="2">
    <source>
        <dbReference type="EMBL" id="KAJ4428698.1"/>
    </source>
</evidence>